<comment type="caution">
    <text evidence="3">The sequence shown here is derived from an EMBL/GenBank/DDBJ whole genome shotgun (WGS) entry which is preliminary data.</text>
</comment>
<evidence type="ECO:0000313" key="3">
    <source>
        <dbReference type="EMBL" id="KAL1888127.1"/>
    </source>
</evidence>
<dbReference type="Proteomes" id="UP001583280">
    <property type="component" value="Unassembled WGS sequence"/>
</dbReference>
<accession>A0ABR3YJT3</accession>
<dbReference type="EMBL" id="JAWDJO010000276">
    <property type="protein sequence ID" value="KAL1888127.1"/>
    <property type="molecule type" value="Genomic_DNA"/>
</dbReference>
<keyword evidence="2" id="KW-0732">Signal</keyword>
<feature type="signal peptide" evidence="2">
    <location>
        <begin position="1"/>
        <end position="20"/>
    </location>
</feature>
<proteinExistence type="predicted"/>
<keyword evidence="4" id="KW-1185">Reference proteome</keyword>
<feature type="region of interest" description="Disordered" evidence="1">
    <location>
        <begin position="19"/>
        <end position="40"/>
    </location>
</feature>
<organism evidence="3 4">
    <name type="scientific">Ceratocystis pirilliformis</name>
    <dbReference type="NCBI Taxonomy" id="259994"/>
    <lineage>
        <taxon>Eukaryota</taxon>
        <taxon>Fungi</taxon>
        <taxon>Dikarya</taxon>
        <taxon>Ascomycota</taxon>
        <taxon>Pezizomycotina</taxon>
        <taxon>Sordariomycetes</taxon>
        <taxon>Hypocreomycetidae</taxon>
        <taxon>Microascales</taxon>
        <taxon>Ceratocystidaceae</taxon>
        <taxon>Ceratocystis</taxon>
    </lineage>
</organism>
<reference evidence="3 4" key="1">
    <citation type="journal article" date="2024" name="IMA Fungus">
        <title>IMA Genome - F19 : A genome assembly and annotation guide to empower mycologists, including annotated draft genome sequences of Ceratocystis pirilliformis, Diaporthe australafricana, Fusarium ophioides, Paecilomyces lecythidis, and Sporothrix stenoceras.</title>
        <authorList>
            <person name="Aylward J."/>
            <person name="Wilson A.M."/>
            <person name="Visagie C.M."/>
            <person name="Spraker J."/>
            <person name="Barnes I."/>
            <person name="Buitendag C."/>
            <person name="Ceriani C."/>
            <person name="Del Mar Angel L."/>
            <person name="du Plessis D."/>
            <person name="Fuchs T."/>
            <person name="Gasser K."/>
            <person name="Kramer D."/>
            <person name="Li W."/>
            <person name="Munsamy K."/>
            <person name="Piso A."/>
            <person name="Price J.L."/>
            <person name="Sonnekus B."/>
            <person name="Thomas C."/>
            <person name="van der Nest A."/>
            <person name="van Dijk A."/>
            <person name="van Heerden A."/>
            <person name="van Vuuren N."/>
            <person name="Yilmaz N."/>
            <person name="Duong T.A."/>
            <person name="van der Merwe N.A."/>
            <person name="Wingfield M.J."/>
            <person name="Wingfield B.D."/>
        </authorList>
    </citation>
    <scope>NUCLEOTIDE SEQUENCE [LARGE SCALE GENOMIC DNA]</scope>
    <source>
        <strain evidence="3 4">CMW 12675</strain>
    </source>
</reference>
<sequence>MWKLPFLSITLALSHFRGHASDSSSNNQPTPANGLGTGEAFAAPKTNEFEGLQPSVASASGNLISPHYLDDNGYTDTDLYGGVIGIYNQRYHQDKNEVLQLYIDPETQVITIFENNLNQERLRGKGRRLELHEVIQALFSKRDMDITTIKWVATLVDQAYTLKTINNYRKKKNLSPQEDLKITPTDYSWHEFSDLRYYKSISQIVPGAQVDRIISKYQDLPKLDVSQQPLTPEVMALSFNMPPNGDSDAIDPIDENAARLAAEDNLNAGLEAANAALMAYTKNIWKIVDELENQASNPTPGPA</sequence>
<feature type="chain" id="PRO_5046147216" evidence="2">
    <location>
        <begin position="21"/>
        <end position="303"/>
    </location>
</feature>
<gene>
    <name evidence="3" type="ORF">Cpir12675_006283</name>
</gene>
<evidence type="ECO:0000256" key="2">
    <source>
        <dbReference type="SAM" id="SignalP"/>
    </source>
</evidence>
<evidence type="ECO:0000313" key="4">
    <source>
        <dbReference type="Proteomes" id="UP001583280"/>
    </source>
</evidence>
<name>A0ABR3YJT3_9PEZI</name>
<evidence type="ECO:0000256" key="1">
    <source>
        <dbReference type="SAM" id="MobiDB-lite"/>
    </source>
</evidence>
<protein>
    <submittedName>
        <fullName evidence="3">Uncharacterized protein</fullName>
    </submittedName>
</protein>
<feature type="compositionally biased region" description="Polar residues" evidence="1">
    <location>
        <begin position="21"/>
        <end position="31"/>
    </location>
</feature>